<keyword evidence="1" id="KW-0175">Coiled coil</keyword>
<reference evidence="2" key="1">
    <citation type="journal article" date="2020" name="Nature">
        <title>Giant virus diversity and host interactions through global metagenomics.</title>
        <authorList>
            <person name="Schulz F."/>
            <person name="Roux S."/>
            <person name="Paez-Espino D."/>
            <person name="Jungbluth S."/>
            <person name="Walsh D.A."/>
            <person name="Denef V.J."/>
            <person name="McMahon K.D."/>
            <person name="Konstantinidis K.T."/>
            <person name="Eloe-Fadrosh E.A."/>
            <person name="Kyrpides N.C."/>
            <person name="Woyke T."/>
        </authorList>
    </citation>
    <scope>NUCLEOTIDE SEQUENCE</scope>
    <source>
        <strain evidence="2">GVMAG-M-3300009161-30</strain>
    </source>
</reference>
<sequence length="116" mass="13497">MNATFEQKIQSWVSIDNQLKLLNEKVQELRDKRNDLSENITKYAQTNNLQNATIQISDGKLKFTNTRVAAPLTFKYLEKSLGEVIKNESQVKQIVEYLKENRDSKIVPEIKRLSNK</sequence>
<dbReference type="InterPro" id="IPR043918">
    <property type="entry name" value="DUF5760"/>
</dbReference>
<feature type="coiled-coil region" evidence="1">
    <location>
        <begin position="19"/>
        <end position="46"/>
    </location>
</feature>
<name>A0A6C0EVM9_9ZZZZ</name>
<dbReference type="Pfam" id="PF19064">
    <property type="entry name" value="DUF5760"/>
    <property type="match status" value="1"/>
</dbReference>
<evidence type="ECO:0000313" key="2">
    <source>
        <dbReference type="EMBL" id="QHT32583.1"/>
    </source>
</evidence>
<proteinExistence type="predicted"/>
<protein>
    <submittedName>
        <fullName evidence="2">Uncharacterized protein</fullName>
    </submittedName>
</protein>
<evidence type="ECO:0000256" key="1">
    <source>
        <dbReference type="SAM" id="Coils"/>
    </source>
</evidence>
<dbReference type="AlphaFoldDB" id="A0A6C0EVM9"/>
<organism evidence="2">
    <name type="scientific">viral metagenome</name>
    <dbReference type="NCBI Taxonomy" id="1070528"/>
    <lineage>
        <taxon>unclassified sequences</taxon>
        <taxon>metagenomes</taxon>
        <taxon>organismal metagenomes</taxon>
    </lineage>
</organism>
<dbReference type="EMBL" id="MN738945">
    <property type="protein sequence ID" value="QHT32583.1"/>
    <property type="molecule type" value="Genomic_DNA"/>
</dbReference>
<accession>A0A6C0EVM9</accession>